<sequence>MAALSKEQVEKALEVARPELVKHGGNVKLLGVSPENVVLVKLTGACSGCAHASSTLHNVIEKALKEQLPELKRVEAMM</sequence>
<proteinExistence type="predicted"/>
<dbReference type="EMBL" id="AZAC01000016">
    <property type="protein sequence ID" value="KIX13388.1"/>
    <property type="molecule type" value="Genomic_DNA"/>
</dbReference>
<reference evidence="2 3" key="1">
    <citation type="submission" date="2013-11" db="EMBL/GenBank/DDBJ databases">
        <title>Metagenomic analysis of a methanogenic consortium involved in long chain n-alkane degradation.</title>
        <authorList>
            <person name="Davidova I.A."/>
            <person name="Callaghan A.V."/>
            <person name="Wawrik B."/>
            <person name="Pruitt S."/>
            <person name="Marks C."/>
            <person name="Duncan K.E."/>
            <person name="Suflita J.M."/>
        </authorList>
    </citation>
    <scope>NUCLEOTIDE SEQUENCE [LARGE SCALE GENOMIC DNA]</scope>
    <source>
        <strain evidence="2 3">SPR</strain>
    </source>
</reference>
<protein>
    <submittedName>
        <fullName evidence="2">Nitrogen-fixing protein NifU</fullName>
    </submittedName>
</protein>
<gene>
    <name evidence="2" type="ORF">X474_14440</name>
</gene>
<dbReference type="RefSeq" id="WP_044349453.1">
    <property type="nucleotide sequence ID" value="NZ_AZAC01000016.1"/>
</dbReference>
<dbReference type="InParanoid" id="A0A0D2HS77"/>
<dbReference type="PANTHER" id="PTHR11178">
    <property type="entry name" value="IRON-SULFUR CLUSTER SCAFFOLD PROTEIN NFU-RELATED"/>
    <property type="match status" value="1"/>
</dbReference>
<dbReference type="GO" id="GO:0016226">
    <property type="term" value="P:iron-sulfur cluster assembly"/>
    <property type="evidence" value="ECO:0007669"/>
    <property type="project" value="InterPro"/>
</dbReference>
<evidence type="ECO:0000259" key="1">
    <source>
        <dbReference type="Pfam" id="PF01106"/>
    </source>
</evidence>
<dbReference type="STRING" id="1429043.X474_14440"/>
<dbReference type="AlphaFoldDB" id="A0A0D2HS77"/>
<organism evidence="2 3">
    <name type="scientific">Dethiosulfatarculus sandiegensis</name>
    <dbReference type="NCBI Taxonomy" id="1429043"/>
    <lineage>
        <taxon>Bacteria</taxon>
        <taxon>Pseudomonadati</taxon>
        <taxon>Thermodesulfobacteriota</taxon>
        <taxon>Desulfarculia</taxon>
        <taxon>Desulfarculales</taxon>
        <taxon>Desulfarculaceae</taxon>
        <taxon>Dethiosulfatarculus</taxon>
    </lineage>
</organism>
<accession>A0A0D2HS77</accession>
<name>A0A0D2HS77_9BACT</name>
<keyword evidence="3" id="KW-1185">Reference proteome</keyword>
<dbReference type="InterPro" id="IPR001075">
    <property type="entry name" value="NIF_FeS_clus_asmbl_NifU_C"/>
</dbReference>
<evidence type="ECO:0000313" key="3">
    <source>
        <dbReference type="Proteomes" id="UP000032233"/>
    </source>
</evidence>
<feature type="domain" description="NIF system FeS cluster assembly NifU C-terminal" evidence="1">
    <location>
        <begin position="9"/>
        <end position="75"/>
    </location>
</feature>
<comment type="caution">
    <text evidence="2">The sequence shown here is derived from an EMBL/GenBank/DDBJ whole genome shotgun (WGS) entry which is preliminary data.</text>
</comment>
<dbReference type="GO" id="GO:0005506">
    <property type="term" value="F:iron ion binding"/>
    <property type="evidence" value="ECO:0007669"/>
    <property type="project" value="InterPro"/>
</dbReference>
<dbReference type="InterPro" id="IPR034904">
    <property type="entry name" value="FSCA_dom_sf"/>
</dbReference>
<dbReference type="GO" id="GO:0051536">
    <property type="term" value="F:iron-sulfur cluster binding"/>
    <property type="evidence" value="ECO:0007669"/>
    <property type="project" value="InterPro"/>
</dbReference>
<dbReference type="OrthoDB" id="9796965at2"/>
<dbReference type="SUPFAM" id="SSF117916">
    <property type="entry name" value="Fe-S cluster assembly (FSCA) domain-like"/>
    <property type="match status" value="1"/>
</dbReference>
<dbReference type="Proteomes" id="UP000032233">
    <property type="component" value="Unassembled WGS sequence"/>
</dbReference>
<dbReference type="Pfam" id="PF01106">
    <property type="entry name" value="NifU"/>
    <property type="match status" value="1"/>
</dbReference>
<dbReference type="Gene3D" id="3.30.300.130">
    <property type="entry name" value="Fe-S cluster assembly (FSCA)"/>
    <property type="match status" value="1"/>
</dbReference>
<evidence type="ECO:0000313" key="2">
    <source>
        <dbReference type="EMBL" id="KIX13388.1"/>
    </source>
</evidence>